<dbReference type="InterPro" id="IPR037923">
    <property type="entry name" value="HTH-like"/>
</dbReference>
<dbReference type="InterPro" id="IPR018060">
    <property type="entry name" value="HTH_AraC"/>
</dbReference>
<dbReference type="PANTHER" id="PTHR43280">
    <property type="entry name" value="ARAC-FAMILY TRANSCRIPTIONAL REGULATOR"/>
    <property type="match status" value="1"/>
</dbReference>
<dbReference type="Proteomes" id="UP000503482">
    <property type="component" value="Chromosome"/>
</dbReference>
<dbReference type="InterPro" id="IPR003313">
    <property type="entry name" value="AraC-bd"/>
</dbReference>
<evidence type="ECO:0000256" key="3">
    <source>
        <dbReference type="ARBA" id="ARBA00023163"/>
    </source>
</evidence>
<dbReference type="PROSITE" id="PS00041">
    <property type="entry name" value="HTH_ARAC_FAMILY_1"/>
    <property type="match status" value="1"/>
</dbReference>
<keyword evidence="2" id="KW-0238">DNA-binding</keyword>
<proteinExistence type="predicted"/>
<dbReference type="SMART" id="SM00342">
    <property type="entry name" value="HTH_ARAC"/>
    <property type="match status" value="1"/>
</dbReference>
<dbReference type="GO" id="GO:0003700">
    <property type="term" value="F:DNA-binding transcription factor activity"/>
    <property type="evidence" value="ECO:0007669"/>
    <property type="project" value="InterPro"/>
</dbReference>
<dbReference type="SUPFAM" id="SSF51215">
    <property type="entry name" value="Regulatory protein AraC"/>
    <property type="match status" value="1"/>
</dbReference>
<protein>
    <submittedName>
        <fullName evidence="5">Transcriptional regulator, AraC family</fullName>
    </submittedName>
</protein>
<dbReference type="Pfam" id="PF02311">
    <property type="entry name" value="AraC_binding"/>
    <property type="match status" value="1"/>
</dbReference>
<dbReference type="InterPro" id="IPR020449">
    <property type="entry name" value="Tscrpt_reg_AraC-type_HTH"/>
</dbReference>
<feature type="domain" description="HTH araC/xylS-type" evidence="4">
    <location>
        <begin position="168"/>
        <end position="265"/>
    </location>
</feature>
<organism evidence="5 6">
    <name type="scientific">Arcobacter venerupis</name>
    <dbReference type="NCBI Taxonomy" id="1054033"/>
    <lineage>
        <taxon>Bacteria</taxon>
        <taxon>Pseudomonadati</taxon>
        <taxon>Campylobacterota</taxon>
        <taxon>Epsilonproteobacteria</taxon>
        <taxon>Campylobacterales</taxon>
        <taxon>Arcobacteraceae</taxon>
        <taxon>Arcobacter</taxon>
    </lineage>
</organism>
<dbReference type="PRINTS" id="PR00032">
    <property type="entry name" value="HTHARAC"/>
</dbReference>
<dbReference type="KEGG" id="avp:AVENP_0870"/>
<accession>A0AAE7E3J5</accession>
<name>A0AAE7E3J5_9BACT</name>
<dbReference type="InterPro" id="IPR009057">
    <property type="entry name" value="Homeodomain-like_sf"/>
</dbReference>
<keyword evidence="3" id="KW-0804">Transcription</keyword>
<evidence type="ECO:0000256" key="1">
    <source>
        <dbReference type="ARBA" id="ARBA00023015"/>
    </source>
</evidence>
<dbReference type="EMBL" id="CP053840">
    <property type="protein sequence ID" value="QKF66429.1"/>
    <property type="molecule type" value="Genomic_DNA"/>
</dbReference>
<dbReference type="PANTHER" id="PTHR43280:SF2">
    <property type="entry name" value="HTH-TYPE TRANSCRIPTIONAL REGULATOR EXSA"/>
    <property type="match status" value="1"/>
</dbReference>
<dbReference type="RefSeq" id="WP_128357428.1">
    <property type="nucleotide sequence ID" value="NZ_CP053840.1"/>
</dbReference>
<dbReference type="SUPFAM" id="SSF46689">
    <property type="entry name" value="Homeodomain-like"/>
    <property type="match status" value="2"/>
</dbReference>
<dbReference type="Pfam" id="PF12833">
    <property type="entry name" value="HTH_18"/>
    <property type="match status" value="1"/>
</dbReference>
<dbReference type="AlphaFoldDB" id="A0AAE7E3J5"/>
<dbReference type="InterPro" id="IPR018062">
    <property type="entry name" value="HTH_AraC-typ_CS"/>
</dbReference>
<evidence type="ECO:0000313" key="6">
    <source>
        <dbReference type="Proteomes" id="UP000503482"/>
    </source>
</evidence>
<evidence type="ECO:0000313" key="5">
    <source>
        <dbReference type="EMBL" id="QKF66429.1"/>
    </source>
</evidence>
<keyword evidence="6" id="KW-1185">Reference proteome</keyword>
<reference evidence="5 6" key="1">
    <citation type="submission" date="2020-05" db="EMBL/GenBank/DDBJ databases">
        <title>Complete genome sequencing of Campylobacter and Arcobacter type strains.</title>
        <authorList>
            <person name="Miller W.G."/>
            <person name="Yee E."/>
        </authorList>
    </citation>
    <scope>NUCLEOTIDE SEQUENCE [LARGE SCALE GENOMIC DNA]</scope>
    <source>
        <strain evidence="5 6">LMG 26156</strain>
    </source>
</reference>
<dbReference type="Gene3D" id="1.10.10.60">
    <property type="entry name" value="Homeodomain-like"/>
    <property type="match status" value="2"/>
</dbReference>
<gene>
    <name evidence="5" type="ORF">AVENP_0870</name>
</gene>
<dbReference type="GO" id="GO:0043565">
    <property type="term" value="F:sequence-specific DNA binding"/>
    <property type="evidence" value="ECO:0007669"/>
    <property type="project" value="InterPro"/>
</dbReference>
<keyword evidence="1" id="KW-0805">Transcription regulation</keyword>
<evidence type="ECO:0000259" key="4">
    <source>
        <dbReference type="PROSITE" id="PS01124"/>
    </source>
</evidence>
<evidence type="ECO:0000256" key="2">
    <source>
        <dbReference type="ARBA" id="ARBA00023125"/>
    </source>
</evidence>
<sequence length="268" mass="31663">MNKTLYFTHKKLEYLELRYSNSNNCYKEHIHNSLSIGAILNGQRTYINKNKSFSLSKNQVAIINPNTIHSCNSNNKIANKLYMLYLSKDWCFNIQKSIFPNIKEFIPFQKELINNKTTYNKFIKLCELLFSNALVSKKEYFLIDFFTSLYKKYNSTFVIEIKDSSIITNITKFLHTNIKEDISLSDLSKEFNLSTFYITKLFKKELNIPVHSYFINLKIEFAKDLLKSRMSISQTALECGFFDQSHFHRNFKKIVAITPKQYQDNFVQ</sequence>
<dbReference type="PROSITE" id="PS01124">
    <property type="entry name" value="HTH_ARAC_FAMILY_2"/>
    <property type="match status" value="1"/>
</dbReference>